<proteinExistence type="predicted"/>
<protein>
    <submittedName>
        <fullName evidence="1">Uncharacterized protein</fullName>
    </submittedName>
</protein>
<organism evidence="1 2">
    <name type="scientific">Canis lupus dingo</name>
    <name type="common">dingo</name>
    <dbReference type="NCBI Taxonomy" id="286419"/>
    <lineage>
        <taxon>Eukaryota</taxon>
        <taxon>Metazoa</taxon>
        <taxon>Chordata</taxon>
        <taxon>Craniata</taxon>
        <taxon>Vertebrata</taxon>
        <taxon>Euteleostomi</taxon>
        <taxon>Mammalia</taxon>
        <taxon>Eutheria</taxon>
        <taxon>Laurasiatheria</taxon>
        <taxon>Carnivora</taxon>
        <taxon>Caniformia</taxon>
        <taxon>Canidae</taxon>
        <taxon>Canis</taxon>
    </lineage>
</organism>
<accession>A0A8C0L053</accession>
<dbReference type="GeneTree" id="ENSGT00980000202868"/>
<dbReference type="Ensembl" id="ENSCAFT00020026491.1">
    <property type="protein sequence ID" value="ENSCAFP00020022897.1"/>
    <property type="gene ID" value="ENSCAFG00020018082.1"/>
</dbReference>
<reference evidence="1" key="2">
    <citation type="submission" date="2025-09" db="UniProtKB">
        <authorList>
            <consortium name="Ensembl"/>
        </authorList>
    </citation>
    <scope>IDENTIFICATION</scope>
</reference>
<keyword evidence="2" id="KW-1185">Reference proteome</keyword>
<evidence type="ECO:0000313" key="1">
    <source>
        <dbReference type="Ensembl" id="ENSCAFP00020022897.1"/>
    </source>
</evidence>
<dbReference type="AlphaFoldDB" id="A0A8C0L053"/>
<dbReference type="Proteomes" id="UP000694391">
    <property type="component" value="Unplaced"/>
</dbReference>
<evidence type="ECO:0000313" key="2">
    <source>
        <dbReference type="Proteomes" id="UP000694391"/>
    </source>
</evidence>
<reference evidence="1" key="1">
    <citation type="submission" date="2025-08" db="UniProtKB">
        <authorList>
            <consortium name="Ensembl"/>
        </authorList>
    </citation>
    <scope>IDENTIFICATION</scope>
</reference>
<name>A0A8C0L053_CANLU</name>
<sequence>FPKQEKCDALMEILPKHIFVSCILIAEIMHEHIFLLKDLNIDSHYLRNYKMGIIIIPTSKFCVRIKLRYIKCLELCLSYNKYSVNVGPYFTPCY</sequence>